<dbReference type="AlphaFoldDB" id="A0A7C6AAF8"/>
<dbReference type="InterPro" id="IPR036116">
    <property type="entry name" value="FN3_sf"/>
</dbReference>
<dbReference type="SUPFAM" id="SSF49265">
    <property type="entry name" value="Fibronectin type III"/>
    <property type="match status" value="1"/>
</dbReference>
<accession>A0A7C6AAF8</accession>
<evidence type="ECO:0000259" key="1">
    <source>
        <dbReference type="PROSITE" id="PS50853"/>
    </source>
</evidence>
<proteinExistence type="predicted"/>
<gene>
    <name evidence="2" type="ORF">ENW73_09735</name>
</gene>
<name>A0A7C6AAF8_UNCW3</name>
<sequence>MNISTGRTLDYIEVCYPANTIYIDLPAPYEDEEYELDLSAFYVYFAKLQAACIKIPPEVPLIKGGWFGLGIYYRNPHQFIIPDENWISGLNNEIEVASHEWSHGLMVSVLGGKVPYDWGFAEHDYADVNNRGFAFSEGFADFNSLAMWADAIGINAPSFTPVRENFYANRVPNPNPPPNYLDLPFYRGSFSNTNGDSVEGALMQFFWDLYDNQQTNDHEPNIDDDGIDGGISRIVNTLASLGTQMTVETSIWDTIGTEEGETLAFKYRKAHFQGPSYDFSNGFKAIWNTNYSWLRIDELYNVDVHPFDYLEPYPVPPPTCLYASDTTHNSVTLRWTDDAQNEGQYLIYRQRAGLGWVIIGTLSQNSTRFINRNLDYCTGYYYKVRALTCDTSAPSNLIYIRTKYLPVTYLQANAGNKEIQLRWNNPGG</sequence>
<dbReference type="PROSITE" id="PS50853">
    <property type="entry name" value="FN3"/>
    <property type="match status" value="1"/>
</dbReference>
<protein>
    <submittedName>
        <fullName evidence="2">Fibronectin type III domain-containing protein</fullName>
    </submittedName>
</protein>
<feature type="domain" description="Fibronectin type-III" evidence="1">
    <location>
        <begin position="317"/>
        <end position="405"/>
    </location>
</feature>
<comment type="caution">
    <text evidence="2">The sequence shown here is derived from an EMBL/GenBank/DDBJ whole genome shotgun (WGS) entry which is preliminary data.</text>
</comment>
<reference evidence="2" key="1">
    <citation type="journal article" date="2020" name="mSystems">
        <title>Genome- and Community-Level Interaction Insights into Carbon Utilization and Element Cycling Functions of Hydrothermarchaeota in Hydrothermal Sediment.</title>
        <authorList>
            <person name="Zhou Z."/>
            <person name="Liu Y."/>
            <person name="Xu W."/>
            <person name="Pan J."/>
            <person name="Luo Z.H."/>
            <person name="Li M."/>
        </authorList>
    </citation>
    <scope>NUCLEOTIDE SEQUENCE [LARGE SCALE GENOMIC DNA]</scope>
    <source>
        <strain evidence="2">SpSt-876</strain>
    </source>
</reference>
<dbReference type="CDD" id="cd00063">
    <property type="entry name" value="FN3"/>
    <property type="match status" value="1"/>
</dbReference>
<evidence type="ECO:0000313" key="2">
    <source>
        <dbReference type="EMBL" id="HHS53112.1"/>
    </source>
</evidence>
<dbReference type="EMBL" id="DTLI01000229">
    <property type="protein sequence ID" value="HHS53112.1"/>
    <property type="molecule type" value="Genomic_DNA"/>
</dbReference>
<organism evidence="2">
    <name type="scientific">candidate division WOR-3 bacterium</name>
    <dbReference type="NCBI Taxonomy" id="2052148"/>
    <lineage>
        <taxon>Bacteria</taxon>
        <taxon>Bacteria division WOR-3</taxon>
    </lineage>
</organism>
<dbReference type="InterPro" id="IPR003961">
    <property type="entry name" value="FN3_dom"/>
</dbReference>
<dbReference type="InterPro" id="IPR013783">
    <property type="entry name" value="Ig-like_fold"/>
</dbReference>
<dbReference type="Gene3D" id="2.60.40.10">
    <property type="entry name" value="Immunoglobulins"/>
    <property type="match status" value="1"/>
</dbReference>